<evidence type="ECO:0000313" key="3">
    <source>
        <dbReference type="EMBL" id="KAH0808757.1"/>
    </source>
</evidence>
<feature type="compositionally biased region" description="Basic and acidic residues" evidence="1">
    <location>
        <begin position="1"/>
        <end position="14"/>
    </location>
</feature>
<dbReference type="GO" id="GO:0003676">
    <property type="term" value="F:nucleic acid binding"/>
    <property type="evidence" value="ECO:0007669"/>
    <property type="project" value="InterPro"/>
</dbReference>
<name>A0A8J6H7H0_TENMO</name>
<evidence type="ECO:0000259" key="2">
    <source>
        <dbReference type="Pfam" id="PF13358"/>
    </source>
</evidence>
<evidence type="ECO:0000313" key="4">
    <source>
        <dbReference type="Proteomes" id="UP000719412"/>
    </source>
</evidence>
<dbReference type="EMBL" id="JABDTM020028559">
    <property type="protein sequence ID" value="KAH0808757.1"/>
    <property type="molecule type" value="Genomic_DNA"/>
</dbReference>
<feature type="compositionally biased region" description="Basic and acidic residues" evidence="1">
    <location>
        <begin position="64"/>
        <end position="78"/>
    </location>
</feature>
<keyword evidence="4" id="KW-1185">Reference proteome</keyword>
<proteinExistence type="predicted"/>
<protein>
    <recommendedName>
        <fullName evidence="2">Tc1-like transposase DDE domain-containing protein</fullName>
    </recommendedName>
</protein>
<evidence type="ECO:0000256" key="1">
    <source>
        <dbReference type="SAM" id="MobiDB-lite"/>
    </source>
</evidence>
<feature type="compositionally biased region" description="Basic residues" evidence="1">
    <location>
        <begin position="21"/>
        <end position="33"/>
    </location>
</feature>
<gene>
    <name evidence="3" type="ORF">GEV33_014033</name>
</gene>
<dbReference type="InterPro" id="IPR036397">
    <property type="entry name" value="RNaseH_sf"/>
</dbReference>
<dbReference type="Proteomes" id="UP000719412">
    <property type="component" value="Unassembled WGS sequence"/>
</dbReference>
<reference evidence="3" key="1">
    <citation type="journal article" date="2020" name="J Insects Food Feed">
        <title>The yellow mealworm (Tenebrio molitor) genome: a resource for the emerging insects as food and feed industry.</title>
        <authorList>
            <person name="Eriksson T."/>
            <person name="Andere A."/>
            <person name="Kelstrup H."/>
            <person name="Emery V."/>
            <person name="Picard C."/>
        </authorList>
    </citation>
    <scope>NUCLEOTIDE SEQUENCE</scope>
    <source>
        <strain evidence="3">Stoneville</strain>
        <tissue evidence="3">Whole head</tissue>
    </source>
</reference>
<feature type="region of interest" description="Disordered" evidence="1">
    <location>
        <begin position="1"/>
        <end position="78"/>
    </location>
</feature>
<dbReference type="Pfam" id="PF13358">
    <property type="entry name" value="DDE_3"/>
    <property type="match status" value="1"/>
</dbReference>
<accession>A0A8J6H7H0</accession>
<feature type="domain" description="Tc1-like transposase DDE" evidence="2">
    <location>
        <begin position="430"/>
        <end position="524"/>
    </location>
</feature>
<reference evidence="3" key="2">
    <citation type="submission" date="2021-08" db="EMBL/GenBank/DDBJ databases">
        <authorList>
            <person name="Eriksson T."/>
        </authorList>
    </citation>
    <scope>NUCLEOTIDE SEQUENCE</scope>
    <source>
        <strain evidence="3">Stoneville</strain>
        <tissue evidence="3">Whole head</tissue>
    </source>
</reference>
<dbReference type="AlphaFoldDB" id="A0A8J6H7H0"/>
<sequence length="525" mass="59660">MGGTSGRDHSRSEFLDGCVSGRRRNGNRHRQNRGRRDEGDKGTSFAGRLPDAHGRAIRSGSRYVNEEEGRWQQEWDQGDKGRATHEIIGTVDRRLRGWSHRAVCLLTGAQDTAKHVMEDCEEQGRREARRRWRRRQEAMGGPVPFKVTAQTSEEEVKNFNKFAEEHKWKMATSPVKYHYFHRFFTYSVRRNACAVRSRAAAVTVFSSQARRVTFRASLPASFRVRTFARTVRSAVRVCARYGRRLTLPRDPIRGHCQAGSLTGAVHLSKNNAGVLRPAQRGQKPRVEQKGKSWLDPDVHMATLFDMLAGTFEFPLLLFSVYGIGFGRLANMLEELDKVEIEKLLKIKTDFLSFPLYKQIKRSEFETKKTCPRTTPYAASQSSANEVCSGSQRLATSSLDACTVYRRAQISFNSLRRSTATVQEVDRFGRGSVMVWAGISIDNRTELVVVPGRLNVMNYIENILEDHVVPAAYGIGQNFILMQDNAKPHTAGNTRNFLQERGIQVMEWPALSPEVNPIEYVWDELD</sequence>
<comment type="caution">
    <text evidence="3">The sequence shown here is derived from an EMBL/GenBank/DDBJ whole genome shotgun (WGS) entry which is preliminary data.</text>
</comment>
<organism evidence="3 4">
    <name type="scientific">Tenebrio molitor</name>
    <name type="common">Yellow mealworm beetle</name>
    <dbReference type="NCBI Taxonomy" id="7067"/>
    <lineage>
        <taxon>Eukaryota</taxon>
        <taxon>Metazoa</taxon>
        <taxon>Ecdysozoa</taxon>
        <taxon>Arthropoda</taxon>
        <taxon>Hexapoda</taxon>
        <taxon>Insecta</taxon>
        <taxon>Pterygota</taxon>
        <taxon>Neoptera</taxon>
        <taxon>Endopterygota</taxon>
        <taxon>Coleoptera</taxon>
        <taxon>Polyphaga</taxon>
        <taxon>Cucujiformia</taxon>
        <taxon>Tenebrionidae</taxon>
        <taxon>Tenebrio</taxon>
    </lineage>
</organism>
<dbReference type="InterPro" id="IPR038717">
    <property type="entry name" value="Tc1-like_DDE_dom"/>
</dbReference>
<dbReference type="Gene3D" id="3.30.420.10">
    <property type="entry name" value="Ribonuclease H-like superfamily/Ribonuclease H"/>
    <property type="match status" value="1"/>
</dbReference>